<dbReference type="PROSITE" id="PS01140">
    <property type="entry name" value="GLYCOSYL_HYDROL_F45"/>
    <property type="match status" value="1"/>
</dbReference>
<dbReference type="InterPro" id="IPR036908">
    <property type="entry name" value="RlpA-like_sf"/>
</dbReference>
<dbReference type="AlphaFoldDB" id="A0A9N9SQX9"/>
<keyword evidence="7" id="KW-0326">Glycosidase</keyword>
<evidence type="ECO:0000256" key="3">
    <source>
        <dbReference type="ARBA" id="ARBA00012601"/>
    </source>
</evidence>
<feature type="chain" id="PRO_5040436598" description="Cellulase" evidence="10">
    <location>
        <begin position="19"/>
        <end position="238"/>
    </location>
</feature>
<dbReference type="Proteomes" id="UP001153709">
    <property type="component" value="Chromosome 2"/>
</dbReference>
<dbReference type="InterPro" id="IPR000334">
    <property type="entry name" value="Glyco_hydro_45"/>
</dbReference>
<dbReference type="EC" id="3.2.1.4" evidence="3 9"/>
<proteinExistence type="inferred from homology"/>
<reference evidence="12" key="1">
    <citation type="submission" date="2022-01" db="EMBL/GenBank/DDBJ databases">
        <authorList>
            <person name="King R."/>
        </authorList>
    </citation>
    <scope>NUCLEOTIDE SEQUENCE</scope>
</reference>
<dbReference type="Gene3D" id="2.40.40.10">
    <property type="entry name" value="RlpA-like domain"/>
    <property type="match status" value="1"/>
</dbReference>
<dbReference type="InterPro" id="IPR052288">
    <property type="entry name" value="GH45_Enzymes"/>
</dbReference>
<evidence type="ECO:0000256" key="7">
    <source>
        <dbReference type="ARBA" id="ARBA00023295"/>
    </source>
</evidence>
<keyword evidence="4" id="KW-0378">Hydrolase</keyword>
<dbReference type="GO" id="GO:0030245">
    <property type="term" value="P:cellulose catabolic process"/>
    <property type="evidence" value="ECO:0007669"/>
    <property type="project" value="UniProtKB-KW"/>
</dbReference>
<sequence>MNPLPLFLILAVVTAITTEDSPDIIPIPDGLSGKGITTRYWDCCKPSCAWVDNIDTPDQKPVNSCKLDGETVAPITDYSGCGENGTAFTCNNNQPFLINSTLSYGFAAASFTGGLDYSMCCSCMLLNFEGQLKGKQFLVQVTNSGETLYENQFDLDIPGGGVGIYPQGCMAQWNAPNTGWGDPYGGVHSEEECNELPDVLQPGCKWRFTFMEGVSNPNVTFYQVQCPKELVERSGCVL</sequence>
<accession>A0A9N9SQX9</accession>
<dbReference type="GO" id="GO:0008810">
    <property type="term" value="F:cellulase activity"/>
    <property type="evidence" value="ECO:0007669"/>
    <property type="project" value="UniProtKB-EC"/>
</dbReference>
<dbReference type="Pfam" id="PF02015">
    <property type="entry name" value="Glyco_hydro_45"/>
    <property type="match status" value="1"/>
</dbReference>
<comment type="similarity">
    <text evidence="2">Belongs to the glycosyl hydrolase 45 (cellulase K) family.</text>
</comment>
<gene>
    <name evidence="12" type="ORF">DIABBA_LOCUS3625</name>
</gene>
<organism evidence="12 13">
    <name type="scientific">Diabrotica balteata</name>
    <name type="common">Banded cucumber beetle</name>
    <dbReference type="NCBI Taxonomy" id="107213"/>
    <lineage>
        <taxon>Eukaryota</taxon>
        <taxon>Metazoa</taxon>
        <taxon>Ecdysozoa</taxon>
        <taxon>Arthropoda</taxon>
        <taxon>Hexapoda</taxon>
        <taxon>Insecta</taxon>
        <taxon>Pterygota</taxon>
        <taxon>Neoptera</taxon>
        <taxon>Endopterygota</taxon>
        <taxon>Coleoptera</taxon>
        <taxon>Polyphaga</taxon>
        <taxon>Cucujiformia</taxon>
        <taxon>Chrysomeloidea</taxon>
        <taxon>Chrysomelidae</taxon>
        <taxon>Galerucinae</taxon>
        <taxon>Diabroticina</taxon>
        <taxon>Diabroticites</taxon>
        <taxon>Diabrotica</taxon>
    </lineage>
</organism>
<dbReference type="PANTHER" id="PTHR39730">
    <property type="entry name" value="ENDOGLUCANASE 1"/>
    <property type="match status" value="1"/>
</dbReference>
<evidence type="ECO:0000259" key="11">
    <source>
        <dbReference type="PROSITE" id="PS01140"/>
    </source>
</evidence>
<dbReference type="EMBL" id="OU898277">
    <property type="protein sequence ID" value="CAG9829869.1"/>
    <property type="molecule type" value="Genomic_DNA"/>
</dbReference>
<dbReference type="PANTHER" id="PTHR39730:SF1">
    <property type="entry name" value="ENDOGLUCANASE 1"/>
    <property type="match status" value="1"/>
</dbReference>
<feature type="active site" description="Nucleophile" evidence="9">
    <location>
        <position position="42"/>
    </location>
</feature>
<evidence type="ECO:0000313" key="13">
    <source>
        <dbReference type="Proteomes" id="UP001153709"/>
    </source>
</evidence>
<evidence type="ECO:0000256" key="8">
    <source>
        <dbReference type="ARBA" id="ARBA00023326"/>
    </source>
</evidence>
<evidence type="ECO:0000256" key="6">
    <source>
        <dbReference type="ARBA" id="ARBA00023277"/>
    </source>
</evidence>
<evidence type="ECO:0000256" key="2">
    <source>
        <dbReference type="ARBA" id="ARBA00007793"/>
    </source>
</evidence>
<keyword evidence="10" id="KW-0732">Signal</keyword>
<evidence type="ECO:0000256" key="1">
    <source>
        <dbReference type="ARBA" id="ARBA00000966"/>
    </source>
</evidence>
<evidence type="ECO:0000256" key="4">
    <source>
        <dbReference type="ARBA" id="ARBA00022801"/>
    </source>
</evidence>
<feature type="domain" description="Glycosyl hydrolases family 45 active site" evidence="11">
    <location>
        <begin position="37"/>
        <end position="48"/>
    </location>
</feature>
<keyword evidence="8" id="KW-0624">Polysaccharide degradation</keyword>
<name>A0A9N9SQX9_DIABA</name>
<evidence type="ECO:0000256" key="5">
    <source>
        <dbReference type="ARBA" id="ARBA00023001"/>
    </source>
</evidence>
<keyword evidence="5" id="KW-0136">Cellulose degradation</keyword>
<keyword evidence="6" id="KW-0119">Carbohydrate metabolism</keyword>
<evidence type="ECO:0000256" key="10">
    <source>
        <dbReference type="SAM" id="SignalP"/>
    </source>
</evidence>
<evidence type="ECO:0000313" key="12">
    <source>
        <dbReference type="EMBL" id="CAG9829869.1"/>
    </source>
</evidence>
<comment type="catalytic activity">
    <reaction evidence="1 9">
        <text>Endohydrolysis of (1-&gt;4)-beta-D-glucosidic linkages in cellulose, lichenin and cereal beta-D-glucans.</text>
        <dbReference type="EC" id="3.2.1.4"/>
    </reaction>
</comment>
<feature type="signal peptide" evidence="10">
    <location>
        <begin position="1"/>
        <end position="18"/>
    </location>
</feature>
<protein>
    <recommendedName>
        <fullName evidence="3 9">Cellulase</fullName>
        <ecNumber evidence="3 9">3.2.1.4</ecNumber>
    </recommendedName>
</protein>
<dbReference type="SUPFAM" id="SSF50685">
    <property type="entry name" value="Barwin-like endoglucanases"/>
    <property type="match status" value="1"/>
</dbReference>
<keyword evidence="13" id="KW-1185">Reference proteome</keyword>
<evidence type="ECO:0000256" key="9">
    <source>
        <dbReference type="PROSITE-ProRule" id="PRU10069"/>
    </source>
</evidence>